<organism evidence="1 2">
    <name type="scientific">Eretmocerus hayati</name>
    <dbReference type="NCBI Taxonomy" id="131215"/>
    <lineage>
        <taxon>Eukaryota</taxon>
        <taxon>Metazoa</taxon>
        <taxon>Ecdysozoa</taxon>
        <taxon>Arthropoda</taxon>
        <taxon>Hexapoda</taxon>
        <taxon>Insecta</taxon>
        <taxon>Pterygota</taxon>
        <taxon>Neoptera</taxon>
        <taxon>Endopterygota</taxon>
        <taxon>Hymenoptera</taxon>
        <taxon>Apocrita</taxon>
        <taxon>Proctotrupomorpha</taxon>
        <taxon>Chalcidoidea</taxon>
        <taxon>Aphelinidae</taxon>
        <taxon>Aphelininae</taxon>
        <taxon>Eretmocerus</taxon>
    </lineage>
</organism>
<accession>A0ACC2P020</accession>
<name>A0ACC2P020_9HYME</name>
<evidence type="ECO:0000313" key="1">
    <source>
        <dbReference type="EMBL" id="KAJ8676775.1"/>
    </source>
</evidence>
<dbReference type="Proteomes" id="UP001239111">
    <property type="component" value="Chromosome 2"/>
</dbReference>
<evidence type="ECO:0000313" key="2">
    <source>
        <dbReference type="Proteomes" id="UP001239111"/>
    </source>
</evidence>
<proteinExistence type="predicted"/>
<reference evidence="1" key="1">
    <citation type="submission" date="2023-04" db="EMBL/GenBank/DDBJ databases">
        <title>A chromosome-level genome assembly of the parasitoid wasp Eretmocerus hayati.</title>
        <authorList>
            <person name="Zhong Y."/>
            <person name="Liu S."/>
            <person name="Liu Y."/>
        </authorList>
    </citation>
    <scope>NUCLEOTIDE SEQUENCE</scope>
    <source>
        <strain evidence="1">ZJU_SS_LIU_2023</strain>
    </source>
</reference>
<comment type="caution">
    <text evidence="1">The sequence shown here is derived from an EMBL/GenBank/DDBJ whole genome shotgun (WGS) entry which is preliminary data.</text>
</comment>
<keyword evidence="2" id="KW-1185">Reference proteome</keyword>
<sequence length="192" mass="22437">MYSDNLEIVKRTGHMYHGIKGAPELIRLITLHIIHGYVPEYMHAICLGTGRNLFKAWCFRKNRGKPFYLGDKKAEMNARLKKMKPLSEITRLIQNCDEDLNASQIENSLIYYSLPVLKGLLPEKYYQHLFLLVYGLSLCSKVNVNTDDMDKADRAFKKFVADTETLYGKKFMTFNLHLLLHIVRYVRYWGPL</sequence>
<protein>
    <submittedName>
        <fullName evidence="1">Uncharacterized protein</fullName>
    </submittedName>
</protein>
<dbReference type="EMBL" id="CM056742">
    <property type="protein sequence ID" value="KAJ8676775.1"/>
    <property type="molecule type" value="Genomic_DNA"/>
</dbReference>
<gene>
    <name evidence="1" type="ORF">QAD02_012562</name>
</gene>